<sequence>MVYFPPLIDTWLDEQEMLDMAGIEWTSPQAGAVSERTSSFSHERSGHLPASDSPPPVADHDSVAPALPVSILARTPLQCAWIEGEGTDGFAQCCGARVMRHGLSWCEPHARRVILPSAWHLYVGAAERGDA</sequence>
<gene>
    <name evidence="2" type="ORF">ACFSNC_15310</name>
</gene>
<organism evidence="2 3">
    <name type="scientific">Ancylobacter oerskovii</name>
    <dbReference type="NCBI Taxonomy" id="459519"/>
    <lineage>
        <taxon>Bacteria</taxon>
        <taxon>Pseudomonadati</taxon>
        <taxon>Pseudomonadota</taxon>
        <taxon>Alphaproteobacteria</taxon>
        <taxon>Hyphomicrobiales</taxon>
        <taxon>Xanthobacteraceae</taxon>
        <taxon>Ancylobacter</taxon>
    </lineage>
</organism>
<dbReference type="EMBL" id="JBHUHD010000001">
    <property type="protein sequence ID" value="MFD2141778.1"/>
    <property type="molecule type" value="Genomic_DNA"/>
</dbReference>
<feature type="region of interest" description="Disordered" evidence="1">
    <location>
        <begin position="29"/>
        <end position="62"/>
    </location>
</feature>
<evidence type="ECO:0008006" key="4">
    <source>
        <dbReference type="Google" id="ProtNLM"/>
    </source>
</evidence>
<dbReference type="Proteomes" id="UP001597299">
    <property type="component" value="Unassembled WGS sequence"/>
</dbReference>
<evidence type="ECO:0000256" key="1">
    <source>
        <dbReference type="SAM" id="MobiDB-lite"/>
    </source>
</evidence>
<protein>
    <recommendedName>
        <fullName evidence="4">GcrA cell cycle regulator</fullName>
    </recommendedName>
</protein>
<reference evidence="3" key="1">
    <citation type="journal article" date="2019" name="Int. J. Syst. Evol. Microbiol.">
        <title>The Global Catalogue of Microorganisms (GCM) 10K type strain sequencing project: providing services to taxonomists for standard genome sequencing and annotation.</title>
        <authorList>
            <consortium name="The Broad Institute Genomics Platform"/>
            <consortium name="The Broad Institute Genome Sequencing Center for Infectious Disease"/>
            <person name="Wu L."/>
            <person name="Ma J."/>
        </authorList>
    </citation>
    <scope>NUCLEOTIDE SEQUENCE [LARGE SCALE GENOMIC DNA]</scope>
    <source>
        <strain evidence="3">CCM 7435</strain>
    </source>
</reference>
<evidence type="ECO:0000313" key="3">
    <source>
        <dbReference type="Proteomes" id="UP001597299"/>
    </source>
</evidence>
<keyword evidence="3" id="KW-1185">Reference proteome</keyword>
<evidence type="ECO:0000313" key="2">
    <source>
        <dbReference type="EMBL" id="MFD2141778.1"/>
    </source>
</evidence>
<comment type="caution">
    <text evidence="2">The sequence shown here is derived from an EMBL/GenBank/DDBJ whole genome shotgun (WGS) entry which is preliminary data.</text>
</comment>
<accession>A0ABW4Z049</accession>
<dbReference type="RefSeq" id="WP_213351781.1">
    <property type="nucleotide sequence ID" value="NZ_JAHBGB010000007.1"/>
</dbReference>
<name>A0ABW4Z049_9HYPH</name>
<proteinExistence type="predicted"/>